<keyword evidence="3 7" id="KW-0547">Nucleotide-binding</keyword>
<dbReference type="InterPro" id="IPR008995">
    <property type="entry name" value="Mo/tungstate-bd_C_term_dom"/>
</dbReference>
<dbReference type="InterPro" id="IPR050093">
    <property type="entry name" value="ABC_SmlMolc_Importer"/>
</dbReference>
<dbReference type="RefSeq" id="WP_350935418.1">
    <property type="nucleotide sequence ID" value="NZ_JAYWLC010000003.1"/>
</dbReference>
<dbReference type="InterPro" id="IPR017871">
    <property type="entry name" value="ABC_transporter-like_CS"/>
</dbReference>
<dbReference type="Pfam" id="PF00005">
    <property type="entry name" value="ABC_tran"/>
    <property type="match status" value="1"/>
</dbReference>
<evidence type="ECO:0000256" key="4">
    <source>
        <dbReference type="ARBA" id="ARBA00022840"/>
    </source>
</evidence>
<name>A0ABV1SE89_9RHOB</name>
<dbReference type="InterPro" id="IPR003593">
    <property type="entry name" value="AAA+_ATPase"/>
</dbReference>
<evidence type="ECO:0000313" key="10">
    <source>
        <dbReference type="Proteomes" id="UP001438953"/>
    </source>
</evidence>
<dbReference type="Gene3D" id="3.40.50.300">
    <property type="entry name" value="P-loop containing nucleotide triphosphate hydrolases"/>
    <property type="match status" value="1"/>
</dbReference>
<dbReference type="NCBIfam" id="TIGR01187">
    <property type="entry name" value="potA"/>
    <property type="match status" value="1"/>
</dbReference>
<dbReference type="SUPFAM" id="SSF52540">
    <property type="entry name" value="P-loop containing nucleoside triphosphate hydrolases"/>
    <property type="match status" value="1"/>
</dbReference>
<gene>
    <name evidence="7" type="primary">potA</name>
    <name evidence="9" type="ORF">VSX56_05390</name>
</gene>
<comment type="similarity">
    <text evidence="7">Belongs to the ABC transporter superfamily. Spermidine/putrescine importer (TC 3.A.1.11.1) family.</text>
</comment>
<comment type="function">
    <text evidence="7">Part of the ABC transporter complex PotABCD involved in spermidine/putrescine import. Responsible for energy coupling to the transport system.</text>
</comment>
<evidence type="ECO:0000256" key="2">
    <source>
        <dbReference type="ARBA" id="ARBA00022475"/>
    </source>
</evidence>
<evidence type="ECO:0000313" key="9">
    <source>
        <dbReference type="EMBL" id="MER5171206.1"/>
    </source>
</evidence>
<organism evidence="9 10">
    <name type="scientific">Thioclava kandeliae</name>
    <dbReference type="NCBI Taxonomy" id="3070818"/>
    <lineage>
        <taxon>Bacteria</taxon>
        <taxon>Pseudomonadati</taxon>
        <taxon>Pseudomonadota</taxon>
        <taxon>Alphaproteobacteria</taxon>
        <taxon>Rhodobacterales</taxon>
        <taxon>Paracoccaceae</taxon>
        <taxon>Thioclava</taxon>
    </lineage>
</organism>
<dbReference type="InterPro" id="IPR005893">
    <property type="entry name" value="PotA-like"/>
</dbReference>
<dbReference type="SMART" id="SM00382">
    <property type="entry name" value="AAA"/>
    <property type="match status" value="1"/>
</dbReference>
<evidence type="ECO:0000256" key="5">
    <source>
        <dbReference type="ARBA" id="ARBA00022967"/>
    </source>
</evidence>
<evidence type="ECO:0000256" key="1">
    <source>
        <dbReference type="ARBA" id="ARBA00022448"/>
    </source>
</evidence>
<sequence length="380" mass="41128">MKIAEVDTPETVRSSEAVAEFVNTTKAFGEVRAANNLNLRIKRGEFLSFLGPSGCGKTTALRMLAGFESPTSGEVLLDGQAVGARPAHKRPVNMVFQHYALFPHMTVAQNVGYGLRQRRPKMAKAEIAAKVEKALATVRLQEFGPRRIWEMSGGQQQRVALARAIVNEPKILLLDEPMAALDAKLRGEMQSELLSLQRQLGITFVLVTHDQEEAMAMSDRICLMGQGRIAQIGTPEDLYDRPANRYVADFIGKANILPATITDRADGMARAVLANGAQVVLRDRAGDTQATPEVAIRPEALMLMGSDDQPGPGDTVLPGRVTHRTFLGDMTEYLLQTEALGVLQVNVPRQAARAMHGAGTGETARLLWAKGAGLVLGPMA</sequence>
<evidence type="ECO:0000256" key="3">
    <source>
        <dbReference type="ARBA" id="ARBA00022741"/>
    </source>
</evidence>
<dbReference type="EMBL" id="JAYWLC010000003">
    <property type="protein sequence ID" value="MER5171206.1"/>
    <property type="molecule type" value="Genomic_DNA"/>
</dbReference>
<dbReference type="PANTHER" id="PTHR42781:SF4">
    <property type="entry name" value="SPERMIDINE_PUTRESCINE IMPORT ATP-BINDING PROTEIN POTA"/>
    <property type="match status" value="1"/>
</dbReference>
<keyword evidence="10" id="KW-1185">Reference proteome</keyword>
<evidence type="ECO:0000256" key="6">
    <source>
        <dbReference type="ARBA" id="ARBA00023136"/>
    </source>
</evidence>
<keyword evidence="2 7" id="KW-1003">Cell membrane</keyword>
<dbReference type="PROSITE" id="PS00211">
    <property type="entry name" value="ABC_TRANSPORTER_1"/>
    <property type="match status" value="1"/>
</dbReference>
<dbReference type="GO" id="GO:0005524">
    <property type="term" value="F:ATP binding"/>
    <property type="evidence" value="ECO:0007669"/>
    <property type="project" value="UniProtKB-KW"/>
</dbReference>
<keyword evidence="4 7" id="KW-0067">ATP-binding</keyword>
<dbReference type="EC" id="7.6.2.11" evidence="7"/>
<keyword evidence="6 7" id="KW-0472">Membrane</keyword>
<dbReference type="Proteomes" id="UP001438953">
    <property type="component" value="Unassembled WGS sequence"/>
</dbReference>
<dbReference type="PANTHER" id="PTHR42781">
    <property type="entry name" value="SPERMIDINE/PUTRESCINE IMPORT ATP-BINDING PROTEIN POTA"/>
    <property type="match status" value="1"/>
</dbReference>
<comment type="caution">
    <text evidence="9">The sequence shown here is derived from an EMBL/GenBank/DDBJ whole genome shotgun (WGS) entry which is preliminary data.</text>
</comment>
<dbReference type="PROSITE" id="PS50893">
    <property type="entry name" value="ABC_TRANSPORTER_2"/>
    <property type="match status" value="1"/>
</dbReference>
<proteinExistence type="inferred from homology"/>
<comment type="subunit">
    <text evidence="7">The complex is composed of two ATP-binding proteins (PotA), two transmembrane proteins (PotB and PotC) and a solute-binding protein (PotD).</text>
</comment>
<reference evidence="9 10" key="2">
    <citation type="submission" date="2024-06" db="EMBL/GenBank/DDBJ databases">
        <title>Thioclava kandeliae sp. nov. from a rhizosphere soil sample of Kandelia candel in a mangrove.</title>
        <authorList>
            <person name="Mu T."/>
        </authorList>
    </citation>
    <scope>NUCLEOTIDE SEQUENCE [LARGE SCALE GENOMIC DNA]</scope>
    <source>
        <strain evidence="9 10">CPCC 100088</strain>
    </source>
</reference>
<keyword evidence="1 7" id="KW-0813">Transport</keyword>
<evidence type="ECO:0000256" key="7">
    <source>
        <dbReference type="RuleBase" id="RU364083"/>
    </source>
</evidence>
<evidence type="ECO:0000259" key="8">
    <source>
        <dbReference type="PROSITE" id="PS50893"/>
    </source>
</evidence>
<dbReference type="InterPro" id="IPR013611">
    <property type="entry name" value="Transp-assoc_OB_typ2"/>
</dbReference>
<dbReference type="Pfam" id="PF08402">
    <property type="entry name" value="TOBE_2"/>
    <property type="match status" value="1"/>
</dbReference>
<feature type="domain" description="ABC transporter" evidence="8">
    <location>
        <begin position="19"/>
        <end position="251"/>
    </location>
</feature>
<dbReference type="InterPro" id="IPR027417">
    <property type="entry name" value="P-loop_NTPase"/>
</dbReference>
<dbReference type="InterPro" id="IPR003439">
    <property type="entry name" value="ABC_transporter-like_ATP-bd"/>
</dbReference>
<dbReference type="Gene3D" id="2.40.50.100">
    <property type="match status" value="1"/>
</dbReference>
<protein>
    <recommendedName>
        <fullName evidence="7">Spermidine/putrescine import ATP-binding protein PotA</fullName>
        <ecNumber evidence="7">7.6.2.11</ecNumber>
    </recommendedName>
</protein>
<reference evidence="9 10" key="1">
    <citation type="submission" date="2024-01" db="EMBL/GenBank/DDBJ databases">
        <authorList>
            <person name="Deng Y."/>
            <person name="Su J."/>
        </authorList>
    </citation>
    <scope>NUCLEOTIDE SEQUENCE [LARGE SCALE GENOMIC DNA]</scope>
    <source>
        <strain evidence="9 10">CPCC 100088</strain>
    </source>
</reference>
<comment type="catalytic activity">
    <reaction evidence="7">
        <text>ATP + H2O + polyamine-[polyamine-binding protein]Side 1 = ADP + phosphate + polyamineSide 2 + [polyamine-binding protein]Side 1.</text>
        <dbReference type="EC" id="7.6.2.11"/>
    </reaction>
</comment>
<dbReference type="SUPFAM" id="SSF50331">
    <property type="entry name" value="MOP-like"/>
    <property type="match status" value="1"/>
</dbReference>
<keyword evidence="5 7" id="KW-1278">Translocase</keyword>
<accession>A0ABV1SE89</accession>